<reference evidence="1 2" key="1">
    <citation type="journal article" date="2019" name="Nat. Ecol. Evol.">
        <title>Megaphylogeny resolves global patterns of mushroom evolution.</title>
        <authorList>
            <person name="Varga T."/>
            <person name="Krizsan K."/>
            <person name="Foldi C."/>
            <person name="Dima B."/>
            <person name="Sanchez-Garcia M."/>
            <person name="Sanchez-Ramirez S."/>
            <person name="Szollosi G.J."/>
            <person name="Szarkandi J.G."/>
            <person name="Papp V."/>
            <person name="Albert L."/>
            <person name="Andreopoulos W."/>
            <person name="Angelini C."/>
            <person name="Antonin V."/>
            <person name="Barry K.W."/>
            <person name="Bougher N.L."/>
            <person name="Buchanan P."/>
            <person name="Buyck B."/>
            <person name="Bense V."/>
            <person name="Catcheside P."/>
            <person name="Chovatia M."/>
            <person name="Cooper J."/>
            <person name="Damon W."/>
            <person name="Desjardin D."/>
            <person name="Finy P."/>
            <person name="Geml J."/>
            <person name="Haridas S."/>
            <person name="Hughes K."/>
            <person name="Justo A."/>
            <person name="Karasinski D."/>
            <person name="Kautmanova I."/>
            <person name="Kiss B."/>
            <person name="Kocsube S."/>
            <person name="Kotiranta H."/>
            <person name="LaButti K.M."/>
            <person name="Lechner B.E."/>
            <person name="Liimatainen K."/>
            <person name="Lipzen A."/>
            <person name="Lukacs Z."/>
            <person name="Mihaltcheva S."/>
            <person name="Morgado L.N."/>
            <person name="Niskanen T."/>
            <person name="Noordeloos M.E."/>
            <person name="Ohm R.A."/>
            <person name="Ortiz-Santana B."/>
            <person name="Ovrebo C."/>
            <person name="Racz N."/>
            <person name="Riley R."/>
            <person name="Savchenko A."/>
            <person name="Shiryaev A."/>
            <person name="Soop K."/>
            <person name="Spirin V."/>
            <person name="Szebenyi C."/>
            <person name="Tomsovsky M."/>
            <person name="Tulloss R.E."/>
            <person name="Uehling J."/>
            <person name="Grigoriev I.V."/>
            <person name="Vagvolgyi C."/>
            <person name="Papp T."/>
            <person name="Martin F.M."/>
            <person name="Miettinen O."/>
            <person name="Hibbett D.S."/>
            <person name="Nagy L.G."/>
        </authorList>
    </citation>
    <scope>NUCLEOTIDE SEQUENCE [LARGE SCALE GENOMIC DNA]</scope>
    <source>
        <strain evidence="1 2">OMC1185</strain>
    </source>
</reference>
<organism evidence="1 2">
    <name type="scientific">Heliocybe sulcata</name>
    <dbReference type="NCBI Taxonomy" id="5364"/>
    <lineage>
        <taxon>Eukaryota</taxon>
        <taxon>Fungi</taxon>
        <taxon>Dikarya</taxon>
        <taxon>Basidiomycota</taxon>
        <taxon>Agaricomycotina</taxon>
        <taxon>Agaricomycetes</taxon>
        <taxon>Gloeophyllales</taxon>
        <taxon>Gloeophyllaceae</taxon>
        <taxon>Heliocybe</taxon>
    </lineage>
</organism>
<proteinExistence type="predicted"/>
<keyword evidence="2" id="KW-1185">Reference proteome</keyword>
<sequence length="63" mass="7358">MNKRGTDVQSAKDHLTMDRKIHANETIHINVMSRWQRVPESCFFQETATALRWPSCILRSEVS</sequence>
<name>A0A5C3N266_9AGAM</name>
<evidence type="ECO:0000313" key="2">
    <source>
        <dbReference type="Proteomes" id="UP000305948"/>
    </source>
</evidence>
<protein>
    <submittedName>
        <fullName evidence="1">Uncharacterized protein</fullName>
    </submittedName>
</protein>
<evidence type="ECO:0000313" key="1">
    <source>
        <dbReference type="EMBL" id="TFK51135.1"/>
    </source>
</evidence>
<accession>A0A5C3N266</accession>
<dbReference type="EMBL" id="ML213512">
    <property type="protein sequence ID" value="TFK51135.1"/>
    <property type="molecule type" value="Genomic_DNA"/>
</dbReference>
<gene>
    <name evidence="1" type="ORF">OE88DRAFT_226493</name>
</gene>
<dbReference type="AlphaFoldDB" id="A0A5C3N266"/>
<dbReference type="Proteomes" id="UP000305948">
    <property type="component" value="Unassembled WGS sequence"/>
</dbReference>